<evidence type="ECO:0000313" key="3">
    <source>
        <dbReference type="EMBL" id="TKD25130.1"/>
    </source>
</evidence>
<evidence type="ECO:0000313" key="4">
    <source>
        <dbReference type="Proteomes" id="UP000310597"/>
    </source>
</evidence>
<dbReference type="Pfam" id="PF05272">
    <property type="entry name" value="VapE-like_dom"/>
    <property type="match status" value="1"/>
</dbReference>
<name>A0A4U1JZV8_RHOCA</name>
<evidence type="ECO:0000256" key="1">
    <source>
        <dbReference type="SAM" id="MobiDB-lite"/>
    </source>
</evidence>
<dbReference type="Proteomes" id="UP000310597">
    <property type="component" value="Unassembled WGS sequence"/>
</dbReference>
<organism evidence="3 4">
    <name type="scientific">Rhodobacter capsulatus</name>
    <name type="common">Rhodopseudomonas capsulata</name>
    <dbReference type="NCBI Taxonomy" id="1061"/>
    <lineage>
        <taxon>Bacteria</taxon>
        <taxon>Pseudomonadati</taxon>
        <taxon>Pseudomonadota</taxon>
        <taxon>Alphaproteobacteria</taxon>
        <taxon>Rhodobacterales</taxon>
        <taxon>Rhodobacter group</taxon>
        <taxon>Rhodobacter</taxon>
    </lineage>
</organism>
<evidence type="ECO:0000259" key="2">
    <source>
        <dbReference type="Pfam" id="PF05272"/>
    </source>
</evidence>
<feature type="compositionally biased region" description="Polar residues" evidence="1">
    <location>
        <begin position="18"/>
        <end position="30"/>
    </location>
</feature>
<proteinExistence type="predicted"/>
<comment type="caution">
    <text evidence="3">The sequence shown here is derived from an EMBL/GenBank/DDBJ whole genome shotgun (WGS) entry which is preliminary data.</text>
</comment>
<feature type="region of interest" description="Disordered" evidence="1">
    <location>
        <begin position="1"/>
        <end position="36"/>
    </location>
</feature>
<accession>A0A4U1JZV8</accession>
<feature type="region of interest" description="Disordered" evidence="1">
    <location>
        <begin position="784"/>
        <end position="803"/>
    </location>
</feature>
<gene>
    <name evidence="3" type="ORF">FBT96_03845</name>
</gene>
<feature type="domain" description="Virulence-associated protein E-like" evidence="2">
    <location>
        <begin position="486"/>
        <end position="701"/>
    </location>
</feature>
<dbReference type="PANTHER" id="PTHR34985">
    <property type="entry name" value="SLR0554 PROTEIN"/>
    <property type="match status" value="1"/>
</dbReference>
<dbReference type="OrthoDB" id="9763644at2"/>
<dbReference type="AlphaFoldDB" id="A0A4U1JZV8"/>
<feature type="compositionally biased region" description="Basic and acidic residues" evidence="1">
    <location>
        <begin position="1"/>
        <end position="13"/>
    </location>
</feature>
<dbReference type="InterPro" id="IPR007936">
    <property type="entry name" value="VapE-like_dom"/>
</dbReference>
<protein>
    <recommendedName>
        <fullName evidence="2">Virulence-associated protein E-like domain-containing protein</fullName>
    </recommendedName>
</protein>
<sequence length="803" mass="88221">MKEAPTRGERAGAEGDLLNTSSLSDPATATDQKDLSGKTDDAVAFLECWQPGGPWVLTAIVPDSGKIATATFSASNLGQMRDWIEARLGRQNIYFTVNVVFGGVEVKPNKGAISAIRALHVDVDPRVGENPEEERARALRTLLAYDPIPTVIVDSGGGMQAFWLTESSVAIGGSPDLSNLVLRQSKGVPLMAEETALVEAHLGRLLDVVEARNLKIETDLQADACHNADRIMRLPGTVNVPDSKKRKKGRVPRLAAVVASDWAQRYPLDAFPRAPQKVAGGGAPLARAALATDLPAVPFDADGRPDLPVSDRTKMLIVQGRDPDDPGRYASRSEAFWAVVCDLARANVPDDVIAAVTLNPEFAISGHALDQPKPRQYVARQIGRARAEADDSFECDKEGRPLSSSQRNIRLAMRKLGVVVRHDLFAGRDRIDGLEGFGPPLDDAAANRLWLLTDERFRFRPSRDLFLTVLSDAARQNAFHPVAEYLAGLRWDGVPRIGRWLATYGGADDTTYSRAVGELILVAAVRRVRRPGVKFDEMLVLESPQGTNKSTALKVLAVRDDWFTDDLPLNAEAKRVIEALSGKWIVEAGELKGMRQGGANHLKGLLSRTRDKARMAYDRLEREAPRQCVIVGTTNDSRYLRDTTGNRRFWPIAVTGFDLDALRRDRDQLWAEAAVREAEGAAIRLDPALWGEAAAEQDARREEDPFYETLHAALGEEMAGKLRATDAWRIVGRVAGMRTQDDMERLGDAMRRLGFDRKQRRFGGNPEHCYVRGDGALRIVPEFGPDGAHEGTHLEGDVSRDPF</sequence>
<reference evidence="3 4" key="1">
    <citation type="submission" date="2019-04" db="EMBL/GenBank/DDBJ databases">
        <title>Draft Whole-Genome sequence of the purple photosynthetic bacterium Rhodobacter capsulatus SP108 with an indigenous class A beta-lactamase.</title>
        <authorList>
            <person name="Robertson S."/>
            <person name="Meyer T.E."/>
            <person name="Kyndt J.A."/>
        </authorList>
    </citation>
    <scope>NUCLEOTIDE SEQUENCE [LARGE SCALE GENOMIC DNA]</scope>
    <source>
        <strain evidence="3 4">SP108</strain>
    </source>
</reference>
<feature type="compositionally biased region" description="Basic and acidic residues" evidence="1">
    <location>
        <begin position="787"/>
        <end position="803"/>
    </location>
</feature>
<dbReference type="EMBL" id="SWJZ01000012">
    <property type="protein sequence ID" value="TKD25130.1"/>
    <property type="molecule type" value="Genomic_DNA"/>
</dbReference>
<dbReference type="PANTHER" id="PTHR34985:SF1">
    <property type="entry name" value="SLR0554 PROTEIN"/>
    <property type="match status" value="1"/>
</dbReference>